<comment type="caution">
    <text evidence="1">The sequence shown here is derived from an EMBL/GenBank/DDBJ whole genome shotgun (WGS) entry which is preliminary data.</text>
</comment>
<dbReference type="Proteomes" id="UP001165186">
    <property type="component" value="Unassembled WGS sequence"/>
</dbReference>
<protein>
    <submittedName>
        <fullName evidence="1">Uncharacterized protein</fullName>
    </submittedName>
</protein>
<organism evidence="1 2">
    <name type="scientific">Neofusicoccum parvum</name>
    <dbReference type="NCBI Taxonomy" id="310453"/>
    <lineage>
        <taxon>Eukaryota</taxon>
        <taxon>Fungi</taxon>
        <taxon>Dikarya</taxon>
        <taxon>Ascomycota</taxon>
        <taxon>Pezizomycotina</taxon>
        <taxon>Dothideomycetes</taxon>
        <taxon>Dothideomycetes incertae sedis</taxon>
        <taxon>Botryosphaeriales</taxon>
        <taxon>Botryosphaeriaceae</taxon>
        <taxon>Neofusicoccum</taxon>
    </lineage>
</organism>
<dbReference type="EMBL" id="BSXG01000153">
    <property type="protein sequence ID" value="GME49330.1"/>
    <property type="molecule type" value="Genomic_DNA"/>
</dbReference>
<evidence type="ECO:0000313" key="2">
    <source>
        <dbReference type="Proteomes" id="UP001165186"/>
    </source>
</evidence>
<accession>A0ACB5SNE7</accession>
<keyword evidence="2" id="KW-1185">Reference proteome</keyword>
<sequence>MRPRHLLPLLASAHANPLPDHAPRPSRTDLAPADPTVTAFPICGVRGWTRIPGDYSQIMNELPGATLESCLDDCRKNDLCLSVGFAQVYEGCWFYDHYSSGVSLIPDNSSYFEHFDEVCYPAGGGSA</sequence>
<reference evidence="1" key="1">
    <citation type="submission" date="2024-09" db="EMBL/GenBank/DDBJ databases">
        <title>Draft Genome Sequences of Neofusicoccum parvum.</title>
        <authorList>
            <person name="Ashida A."/>
            <person name="Camagna M."/>
            <person name="Tanaka A."/>
            <person name="Takemoto D."/>
        </authorList>
    </citation>
    <scope>NUCLEOTIDE SEQUENCE</scope>
    <source>
        <strain evidence="1">PPO83</strain>
    </source>
</reference>
<evidence type="ECO:0000313" key="1">
    <source>
        <dbReference type="EMBL" id="GME49330.1"/>
    </source>
</evidence>
<proteinExistence type="predicted"/>
<gene>
    <name evidence="1" type="primary">g5638</name>
    <name evidence="1" type="ORF">NpPPO83_00005638</name>
</gene>
<name>A0ACB5SNE7_9PEZI</name>